<evidence type="ECO:0000313" key="1">
    <source>
        <dbReference type="EMBL" id="KAK6643461.1"/>
    </source>
</evidence>
<gene>
    <name evidence="1" type="ORF">RUM43_004966</name>
</gene>
<comment type="caution">
    <text evidence="1">The sequence shown here is derived from an EMBL/GenBank/DDBJ whole genome shotgun (WGS) entry which is preliminary data.</text>
</comment>
<dbReference type="EMBL" id="JAWJWE010000002">
    <property type="protein sequence ID" value="KAK6643461.1"/>
    <property type="molecule type" value="Genomic_DNA"/>
</dbReference>
<dbReference type="AlphaFoldDB" id="A0AAN8SCD2"/>
<evidence type="ECO:0000313" key="2">
    <source>
        <dbReference type="Proteomes" id="UP001372834"/>
    </source>
</evidence>
<reference evidence="1 2" key="1">
    <citation type="submission" date="2023-10" db="EMBL/GenBank/DDBJ databases">
        <title>Genomes of two closely related lineages of the louse Polyplax serrata with different host specificities.</title>
        <authorList>
            <person name="Martinu J."/>
            <person name="Tarabai H."/>
            <person name="Stefka J."/>
            <person name="Hypsa V."/>
        </authorList>
    </citation>
    <scope>NUCLEOTIDE SEQUENCE [LARGE SCALE GENOMIC DNA]</scope>
    <source>
        <strain evidence="1">HR10_N</strain>
    </source>
</reference>
<sequence>MSKGDDLWSYSCRWKVVSLVYMVTLQHRVQTPEETYLYEPGSQQWWKALPWKGHDDGQLYRRTLFK</sequence>
<dbReference type="Proteomes" id="UP001372834">
    <property type="component" value="Unassembled WGS sequence"/>
</dbReference>
<protein>
    <submittedName>
        <fullName evidence="1">Uncharacterized protein</fullName>
    </submittedName>
</protein>
<organism evidence="1 2">
    <name type="scientific">Polyplax serrata</name>
    <name type="common">Common mouse louse</name>
    <dbReference type="NCBI Taxonomy" id="468196"/>
    <lineage>
        <taxon>Eukaryota</taxon>
        <taxon>Metazoa</taxon>
        <taxon>Ecdysozoa</taxon>
        <taxon>Arthropoda</taxon>
        <taxon>Hexapoda</taxon>
        <taxon>Insecta</taxon>
        <taxon>Pterygota</taxon>
        <taxon>Neoptera</taxon>
        <taxon>Paraneoptera</taxon>
        <taxon>Psocodea</taxon>
        <taxon>Troctomorpha</taxon>
        <taxon>Phthiraptera</taxon>
        <taxon>Anoplura</taxon>
        <taxon>Polyplacidae</taxon>
        <taxon>Polyplax</taxon>
    </lineage>
</organism>
<accession>A0AAN8SCD2</accession>
<proteinExistence type="predicted"/>
<name>A0AAN8SCD2_POLSC</name>